<dbReference type="InterPro" id="IPR027417">
    <property type="entry name" value="P-loop_NTPase"/>
</dbReference>
<dbReference type="SUPFAM" id="SSF52540">
    <property type="entry name" value="P-loop containing nucleoside triphosphate hydrolases"/>
    <property type="match status" value="1"/>
</dbReference>
<evidence type="ECO:0000313" key="4">
    <source>
        <dbReference type="EMBL" id="KAJ3571209.1"/>
    </source>
</evidence>
<proteinExistence type="predicted"/>
<feature type="region of interest" description="Disordered" evidence="2">
    <location>
        <begin position="1"/>
        <end position="50"/>
    </location>
</feature>
<feature type="domain" description="Nephrocystin 3-like N-terminal" evidence="3">
    <location>
        <begin position="97"/>
        <end position="259"/>
    </location>
</feature>
<dbReference type="InterPro" id="IPR056884">
    <property type="entry name" value="NPHP3-like_N"/>
</dbReference>
<keyword evidence="1" id="KW-0677">Repeat</keyword>
<dbReference type="AlphaFoldDB" id="A0AAD5VWF0"/>
<keyword evidence="5" id="KW-1185">Reference proteome</keyword>
<evidence type="ECO:0000259" key="3">
    <source>
        <dbReference type="Pfam" id="PF24883"/>
    </source>
</evidence>
<dbReference type="Proteomes" id="UP001213000">
    <property type="component" value="Unassembled WGS sequence"/>
</dbReference>
<protein>
    <recommendedName>
        <fullName evidence="3">Nephrocystin 3-like N-terminal domain-containing protein</fullName>
    </recommendedName>
</protein>
<name>A0AAD5VWF0_9AGAR</name>
<evidence type="ECO:0000313" key="5">
    <source>
        <dbReference type="Proteomes" id="UP001213000"/>
    </source>
</evidence>
<organism evidence="4 5">
    <name type="scientific">Leucocoprinus birnbaumii</name>
    <dbReference type="NCBI Taxonomy" id="56174"/>
    <lineage>
        <taxon>Eukaryota</taxon>
        <taxon>Fungi</taxon>
        <taxon>Dikarya</taxon>
        <taxon>Basidiomycota</taxon>
        <taxon>Agaricomycotina</taxon>
        <taxon>Agaricomycetes</taxon>
        <taxon>Agaricomycetidae</taxon>
        <taxon>Agaricales</taxon>
        <taxon>Agaricineae</taxon>
        <taxon>Agaricaceae</taxon>
        <taxon>Leucocoprinus</taxon>
    </lineage>
</organism>
<dbReference type="Pfam" id="PF24883">
    <property type="entry name" value="NPHP3_N"/>
    <property type="match status" value="1"/>
</dbReference>
<dbReference type="PANTHER" id="PTHR10039:SF15">
    <property type="entry name" value="NACHT DOMAIN-CONTAINING PROTEIN"/>
    <property type="match status" value="1"/>
</dbReference>
<gene>
    <name evidence="4" type="ORF">NP233_g3908</name>
</gene>
<comment type="caution">
    <text evidence="4">The sequence shown here is derived from an EMBL/GenBank/DDBJ whole genome shotgun (WGS) entry which is preliminary data.</text>
</comment>
<evidence type="ECO:0000256" key="1">
    <source>
        <dbReference type="ARBA" id="ARBA00022737"/>
    </source>
</evidence>
<reference evidence="4" key="1">
    <citation type="submission" date="2022-07" db="EMBL/GenBank/DDBJ databases">
        <title>Genome Sequence of Leucocoprinus birnbaumii.</title>
        <authorList>
            <person name="Buettner E."/>
        </authorList>
    </citation>
    <scope>NUCLEOTIDE SEQUENCE</scope>
    <source>
        <strain evidence="4">VT141</strain>
    </source>
</reference>
<dbReference type="EMBL" id="JANIEX010000197">
    <property type="protein sequence ID" value="KAJ3571209.1"/>
    <property type="molecule type" value="Genomic_DNA"/>
</dbReference>
<accession>A0AAD5VWF0</accession>
<evidence type="ECO:0000256" key="2">
    <source>
        <dbReference type="SAM" id="MobiDB-lite"/>
    </source>
</evidence>
<dbReference type="Gene3D" id="3.40.50.300">
    <property type="entry name" value="P-loop containing nucleotide triphosphate hydrolases"/>
    <property type="match status" value="1"/>
</dbReference>
<dbReference type="PANTHER" id="PTHR10039">
    <property type="entry name" value="AMELOGENIN"/>
    <property type="match status" value="1"/>
</dbReference>
<feature type="compositionally biased region" description="Polar residues" evidence="2">
    <location>
        <begin position="41"/>
        <end position="50"/>
    </location>
</feature>
<sequence>MCQYTGLRGRDSHLSKLSGGTSDGGEMAGARPASEEDGTAIQASKTNNAEQEVYDRHTVIPGMESYIMHDVAFDSPERDPPPRCCPGTRTDILEAMIDRVADPEGKTRLMWLHGPPGVGKSAIIQTLVEVLSTESQCLGAAVFLLGPTQHSRHIFPTIANQLANRNPSYKSYLTRSMKSEKPSLDQMSLEDLFQFLFVKPFTRKRRVRISRCVIVLDGLSGCFAGQLMPDLTAASLIADPISESVRQNSVPLIWIISSRSCNRLHKILLPTGGARCEFVMDTDPGMGHHEIETFLHSEIQKIRQNSSDTAIDEQLPDNTEIQQIAQACWGNFLMAESFLSTSCNPSATHPSIRQLVRQTEYIPPIIPQAALRQSLLDLTYARVLARIPQEVLPTARKILGLILVDDYILKSCALDFVQACKLLGLCLEHAVVVLASLHPLVYYSEGGLIIYPRFYDLSFMEFITDSYRSPRLSITAREIEDISATIYLRYTLQAFTSHLEVSPPAGYALQDIYKGLSLSRAKAFDLFLSQADDTRFMVWGQLEGMRCMVASRVLAGWHFYYSCFID</sequence>